<reference evidence="1 2" key="1">
    <citation type="submission" date="2018-06" db="EMBL/GenBank/DDBJ databases">
        <authorList>
            <consortium name="Pathogen Informatics"/>
            <person name="Doyle S."/>
        </authorList>
    </citation>
    <scope>NUCLEOTIDE SEQUENCE [LARGE SCALE GENOMIC DNA]</scope>
    <source>
        <strain evidence="1 2">NCTC12112</strain>
    </source>
</reference>
<sequence>MSKVEFLKGLLIALESSEGKNAYRRMIEKIEKEILRCKV</sequence>
<proteinExistence type="predicted"/>
<dbReference type="EMBL" id="LS483487">
    <property type="protein sequence ID" value="SQJ09287.1"/>
    <property type="molecule type" value="Genomic_DNA"/>
</dbReference>
<evidence type="ECO:0000313" key="2">
    <source>
        <dbReference type="Proteomes" id="UP000249008"/>
    </source>
</evidence>
<organism evidence="1 2">
    <name type="scientific">Fusobacterium ulcerans</name>
    <dbReference type="NCBI Taxonomy" id="861"/>
    <lineage>
        <taxon>Bacteria</taxon>
        <taxon>Fusobacteriati</taxon>
        <taxon>Fusobacteriota</taxon>
        <taxon>Fusobacteriia</taxon>
        <taxon>Fusobacteriales</taxon>
        <taxon>Fusobacteriaceae</taxon>
        <taxon>Fusobacterium</taxon>
    </lineage>
</organism>
<protein>
    <submittedName>
        <fullName evidence="1">Uncharacterized protein</fullName>
    </submittedName>
</protein>
<evidence type="ECO:0000313" key="1">
    <source>
        <dbReference type="EMBL" id="SQJ09287.1"/>
    </source>
</evidence>
<dbReference type="AlphaFoldDB" id="A0AAX2JF66"/>
<name>A0AAX2JF66_9FUSO</name>
<gene>
    <name evidence="1" type="ORF">NCTC12112_02290</name>
</gene>
<dbReference type="Proteomes" id="UP000249008">
    <property type="component" value="Chromosome 1"/>
</dbReference>
<accession>A0AAX2JF66</accession>